<dbReference type="PANTHER" id="PTHR43736:SF1">
    <property type="entry name" value="DIHYDRONEOPTERIN TRIPHOSPHATE DIPHOSPHATASE"/>
    <property type="match status" value="1"/>
</dbReference>
<dbReference type="InterPro" id="IPR000086">
    <property type="entry name" value="NUDIX_hydrolase_dom"/>
</dbReference>
<evidence type="ECO:0000259" key="2">
    <source>
        <dbReference type="PROSITE" id="PS51462"/>
    </source>
</evidence>
<evidence type="ECO:0000313" key="4">
    <source>
        <dbReference type="Proteomes" id="UP000034680"/>
    </source>
</evidence>
<dbReference type="PROSITE" id="PS51462">
    <property type="entry name" value="NUDIX"/>
    <property type="match status" value="1"/>
</dbReference>
<reference evidence="3 4" key="2">
    <citation type="submission" date="2015-05" db="EMBL/GenBank/DDBJ databases">
        <authorList>
            <person name="Morales-Cruz A."/>
            <person name="Amrine K.C."/>
            <person name="Cantu D."/>
        </authorList>
    </citation>
    <scope>NUCLEOTIDE SEQUENCE [LARGE SCALE GENOMIC DNA]</scope>
    <source>
        <strain evidence="3">DA912</strain>
    </source>
</reference>
<evidence type="ECO:0000313" key="3">
    <source>
        <dbReference type="EMBL" id="KKY38564.1"/>
    </source>
</evidence>
<name>A0A0G2FXD3_9PEZI</name>
<sequence>MYHMRCGMLLVRRDGTLPGNPATHIVMQHRADNRSWAIPGGARDYGETFRQAAIREASEETSLPLDCAEGASPLVVVRREATLLDHGAWKYTTLVADVLGAGFEPRRRPGDVESLSVEWVPIDQVGVRGGRFWPLLPAFWEAWPLLLAMVRQMGGPVPAKVDEQAPPRPVDNGSTAAASNLEPPGRPVPTIVDNDDDDDGGFGTLCYWFIPAMP</sequence>
<comment type="caution">
    <text evidence="3">The sequence shown here is derived from an EMBL/GenBank/DDBJ whole genome shotgun (WGS) entry which is preliminary data.</text>
</comment>
<dbReference type="Proteomes" id="UP000034680">
    <property type="component" value="Unassembled WGS sequence"/>
</dbReference>
<organism evidence="3 4">
    <name type="scientific">Diaporthe ampelina</name>
    <dbReference type="NCBI Taxonomy" id="1214573"/>
    <lineage>
        <taxon>Eukaryota</taxon>
        <taxon>Fungi</taxon>
        <taxon>Dikarya</taxon>
        <taxon>Ascomycota</taxon>
        <taxon>Pezizomycotina</taxon>
        <taxon>Sordariomycetes</taxon>
        <taxon>Sordariomycetidae</taxon>
        <taxon>Diaporthales</taxon>
        <taxon>Diaporthaceae</taxon>
        <taxon>Diaporthe</taxon>
    </lineage>
</organism>
<evidence type="ECO:0000256" key="1">
    <source>
        <dbReference type="SAM" id="MobiDB-lite"/>
    </source>
</evidence>
<dbReference type="InterPro" id="IPR015797">
    <property type="entry name" value="NUDIX_hydrolase-like_dom_sf"/>
</dbReference>
<dbReference type="PANTHER" id="PTHR43736">
    <property type="entry name" value="ADP-RIBOSE PYROPHOSPHATASE"/>
    <property type="match status" value="1"/>
</dbReference>
<keyword evidence="4" id="KW-1185">Reference proteome</keyword>
<dbReference type="EMBL" id="LCUC01000056">
    <property type="protein sequence ID" value="KKY38564.1"/>
    <property type="molecule type" value="Genomic_DNA"/>
</dbReference>
<accession>A0A0G2FXD3</accession>
<dbReference type="OrthoDB" id="447842at2759"/>
<proteinExistence type="predicted"/>
<protein>
    <recommendedName>
        <fullName evidence="2">Nudix hydrolase domain-containing protein</fullName>
    </recommendedName>
</protein>
<reference evidence="3 4" key="1">
    <citation type="submission" date="2015-05" db="EMBL/GenBank/DDBJ databases">
        <title>Distinctive expansion of gene families associated with plant cell wall degradation and secondary metabolism in the genomes of grapevine trunk pathogens.</title>
        <authorList>
            <person name="Lawrence D.P."/>
            <person name="Travadon R."/>
            <person name="Rolshausen P.E."/>
            <person name="Baumgartner K."/>
        </authorList>
    </citation>
    <scope>NUCLEOTIDE SEQUENCE [LARGE SCALE GENOMIC DNA]</scope>
    <source>
        <strain evidence="3">DA912</strain>
    </source>
</reference>
<feature type="domain" description="Nudix hydrolase" evidence="2">
    <location>
        <begin position="1"/>
        <end position="149"/>
    </location>
</feature>
<dbReference type="SUPFAM" id="SSF55811">
    <property type="entry name" value="Nudix"/>
    <property type="match status" value="1"/>
</dbReference>
<dbReference type="AlphaFoldDB" id="A0A0G2FXD3"/>
<dbReference type="Gene3D" id="3.90.79.10">
    <property type="entry name" value="Nucleoside Triphosphate Pyrophosphohydrolase"/>
    <property type="match status" value="1"/>
</dbReference>
<dbReference type="Pfam" id="PF00293">
    <property type="entry name" value="NUDIX"/>
    <property type="match status" value="1"/>
</dbReference>
<gene>
    <name evidence="3" type="ORF">UCDDA912_g01401</name>
</gene>
<feature type="region of interest" description="Disordered" evidence="1">
    <location>
        <begin position="158"/>
        <end position="196"/>
    </location>
</feature>